<dbReference type="AlphaFoldDB" id="A0A0X8JS29"/>
<dbReference type="Proteomes" id="UP000063964">
    <property type="component" value="Chromosome"/>
</dbReference>
<dbReference type="OrthoDB" id="9151724at2"/>
<proteinExistence type="predicted"/>
<keyword evidence="1" id="KW-0732">Signal</keyword>
<protein>
    <submittedName>
        <fullName evidence="2">Uncharacterized protein</fullName>
    </submittedName>
</protein>
<feature type="signal peptide" evidence="1">
    <location>
        <begin position="1"/>
        <end position="22"/>
    </location>
</feature>
<dbReference type="STRING" id="888061.AXF15_11735"/>
<accession>A0A0X8JS29</accession>
<keyword evidence="3" id="KW-1185">Reference proteome</keyword>
<dbReference type="EMBL" id="CP014230">
    <property type="protein sequence ID" value="AMD93702.1"/>
    <property type="molecule type" value="Genomic_DNA"/>
</dbReference>
<evidence type="ECO:0000256" key="1">
    <source>
        <dbReference type="SAM" id="SignalP"/>
    </source>
</evidence>
<reference evidence="3" key="1">
    <citation type="submission" date="2016-02" db="EMBL/GenBank/DDBJ databases">
        <authorList>
            <person name="Holder M.E."/>
            <person name="Ajami N.J."/>
            <person name="Petrosino J.F."/>
        </authorList>
    </citation>
    <scope>NUCLEOTIDE SEQUENCE [LARGE SCALE GENOMIC DNA]</scope>
    <source>
        <strain evidence="3">DSM 12838</strain>
    </source>
</reference>
<evidence type="ECO:0000313" key="2">
    <source>
        <dbReference type="EMBL" id="AMD93702.1"/>
    </source>
</evidence>
<name>A0A0X8JS29_9BACT</name>
<organism evidence="2 3">
    <name type="scientific">Desulfomicrobium orale DSM 12838</name>
    <dbReference type="NCBI Taxonomy" id="888061"/>
    <lineage>
        <taxon>Bacteria</taxon>
        <taxon>Pseudomonadati</taxon>
        <taxon>Thermodesulfobacteriota</taxon>
        <taxon>Desulfovibrionia</taxon>
        <taxon>Desulfovibrionales</taxon>
        <taxon>Desulfomicrobiaceae</taxon>
        <taxon>Desulfomicrobium</taxon>
    </lineage>
</organism>
<sequence>MNNAARICLFFAFMALSGNVYADQDPSGLIEAKDTKIQFTRNNENLYVHILGKFSNKSQYPVHDIVVEAQFLDENGELIDVISESLYSVVVPAENEAAFKIQDMAINTESHYKNYKINILSAEEDKPCAKKK</sequence>
<evidence type="ECO:0000313" key="3">
    <source>
        <dbReference type="Proteomes" id="UP000063964"/>
    </source>
</evidence>
<dbReference type="KEGG" id="doa:AXF15_11735"/>
<gene>
    <name evidence="2" type="ORF">AXF15_11735</name>
</gene>
<feature type="chain" id="PRO_5007067656" evidence="1">
    <location>
        <begin position="23"/>
        <end position="132"/>
    </location>
</feature>
<dbReference type="RefSeq" id="WP_066607748.1">
    <property type="nucleotide sequence ID" value="NZ_CP014230.1"/>
</dbReference>